<dbReference type="CDD" id="cd14014">
    <property type="entry name" value="STKc_PknB_like"/>
    <property type="match status" value="1"/>
</dbReference>
<dbReference type="Proteomes" id="UP000533953">
    <property type="component" value="Unassembled WGS sequence"/>
</dbReference>
<evidence type="ECO:0000259" key="6">
    <source>
        <dbReference type="PROSITE" id="PS50011"/>
    </source>
</evidence>
<dbReference type="InterPro" id="IPR011009">
    <property type="entry name" value="Kinase-like_dom_sf"/>
</dbReference>
<dbReference type="GO" id="GO:0005737">
    <property type="term" value="C:cytoplasm"/>
    <property type="evidence" value="ECO:0007669"/>
    <property type="project" value="TreeGrafter"/>
</dbReference>
<dbReference type="SMART" id="SM00220">
    <property type="entry name" value="S_TKc"/>
    <property type="match status" value="1"/>
</dbReference>
<evidence type="ECO:0000256" key="5">
    <source>
        <dbReference type="ARBA" id="ARBA00037982"/>
    </source>
</evidence>
<sequence length="568" mass="66580">MAKLKGKEIEGKTKSYKLIEHLADGGNGSVWKAECNNKYFAIKFLKEEELKNDKKKKRFCHEIDFLKDTNHENIVHIFDFGKFDGKLFYVMSLYDKTLKDVIQEESTITQCFNYILQICEGIRFIQNKDVIHRDIKPENILLADEKLVIADFGIAHFEKYDITKEGELLGNRAYAAPEQKKKGLSKEICKSADIYALGCIINELFTKENPTGTNFIKIVDKYPWLNKLDNLVDQCMRQNPLERPGIDEVILEINLLKGENEKSMSEIRGFLEDAYEFEEFHLSQQIINEWLKTASEDILIAKYIFENVNGEDLEKYNHNYNCHIHYKIDDALQRRYFNELLEQKCNFKFSYESSSYANGSHYKPLDLNLKSDKKVYNQFLRIMEQYGEVNGRILKLFASCCDYHCEEILRLSIPDIKKRVDVLLDAPILYIVKDLKNIISSDIKIESHILINWEATKNDYSRADIRGLELNLENDDELEILNKFKEKYNIIYRKRDAKYSVLFGDFEKYLEFKEFAINLSKPYYIFEGDVLDIVRIKREHGGIVELNDLDSFGVTNVLAKILGLRTDY</sequence>
<dbReference type="InterPro" id="IPR000719">
    <property type="entry name" value="Prot_kinase_dom"/>
</dbReference>
<organism evidence="7 8">
    <name type="scientific">Listeria booriae</name>
    <dbReference type="NCBI Taxonomy" id="1552123"/>
    <lineage>
        <taxon>Bacteria</taxon>
        <taxon>Bacillati</taxon>
        <taxon>Bacillota</taxon>
        <taxon>Bacilli</taxon>
        <taxon>Bacillales</taxon>
        <taxon>Listeriaceae</taxon>
        <taxon>Listeria</taxon>
    </lineage>
</organism>
<evidence type="ECO:0000256" key="3">
    <source>
        <dbReference type="ARBA" id="ARBA00022777"/>
    </source>
</evidence>
<evidence type="ECO:0000313" key="8">
    <source>
        <dbReference type="Proteomes" id="UP000533953"/>
    </source>
</evidence>
<gene>
    <name evidence="7" type="ORF">HCI99_14330</name>
</gene>
<dbReference type="PROSITE" id="PS50011">
    <property type="entry name" value="PROTEIN_KINASE_DOM"/>
    <property type="match status" value="1"/>
</dbReference>
<evidence type="ECO:0000313" key="7">
    <source>
        <dbReference type="EMBL" id="MBC1492993.1"/>
    </source>
</evidence>
<keyword evidence="1" id="KW-0808">Transferase</keyword>
<accession>A0A7X1CD18</accession>
<dbReference type="GO" id="GO:0005524">
    <property type="term" value="F:ATP binding"/>
    <property type="evidence" value="ECO:0007669"/>
    <property type="project" value="UniProtKB-KW"/>
</dbReference>
<dbReference type="InterPro" id="IPR050339">
    <property type="entry name" value="CC_SR_Kinase"/>
</dbReference>
<protein>
    <submittedName>
        <fullName evidence="7">Serine/threonine protein kinase</fullName>
    </submittedName>
</protein>
<evidence type="ECO:0000256" key="2">
    <source>
        <dbReference type="ARBA" id="ARBA00022741"/>
    </source>
</evidence>
<keyword evidence="7" id="KW-0723">Serine/threonine-protein kinase</keyword>
<comment type="caution">
    <text evidence="7">The sequence shown here is derived from an EMBL/GenBank/DDBJ whole genome shotgun (WGS) entry which is preliminary data.</text>
</comment>
<keyword evidence="2" id="KW-0547">Nucleotide-binding</keyword>
<feature type="domain" description="Protein kinase" evidence="6">
    <location>
        <begin position="16"/>
        <end position="255"/>
    </location>
</feature>
<dbReference type="PANTHER" id="PTHR11042">
    <property type="entry name" value="EUKARYOTIC TRANSLATION INITIATION FACTOR 2-ALPHA KINASE EIF2-ALPHA KINASE -RELATED"/>
    <property type="match status" value="1"/>
</dbReference>
<reference evidence="7 8" key="1">
    <citation type="submission" date="2020-03" db="EMBL/GenBank/DDBJ databases">
        <title>Soil Listeria distribution.</title>
        <authorList>
            <person name="Liao J."/>
            <person name="Wiedmann M."/>
        </authorList>
    </citation>
    <scope>NUCLEOTIDE SEQUENCE [LARGE SCALE GENOMIC DNA]</scope>
    <source>
        <strain evidence="7 8">FSL L7-1547</strain>
    </source>
</reference>
<dbReference type="Gene3D" id="1.10.510.10">
    <property type="entry name" value="Transferase(Phosphotransferase) domain 1"/>
    <property type="match status" value="1"/>
</dbReference>
<dbReference type="InterPro" id="IPR008271">
    <property type="entry name" value="Ser/Thr_kinase_AS"/>
</dbReference>
<dbReference type="AlphaFoldDB" id="A0A7X1CD18"/>
<keyword evidence="3 7" id="KW-0418">Kinase</keyword>
<comment type="similarity">
    <text evidence="5">Belongs to the protein kinase superfamily. Ser/Thr protein kinase family. GCN2 subfamily.</text>
</comment>
<keyword evidence="4" id="KW-0067">ATP-binding</keyword>
<dbReference type="RefSeq" id="WP_185418135.1">
    <property type="nucleotide sequence ID" value="NZ_JAARQY010000011.1"/>
</dbReference>
<dbReference type="Pfam" id="PF00069">
    <property type="entry name" value="Pkinase"/>
    <property type="match status" value="1"/>
</dbReference>
<evidence type="ECO:0000256" key="4">
    <source>
        <dbReference type="ARBA" id="ARBA00022840"/>
    </source>
</evidence>
<dbReference type="EMBL" id="JAASTX010000023">
    <property type="protein sequence ID" value="MBC1492993.1"/>
    <property type="molecule type" value="Genomic_DNA"/>
</dbReference>
<name>A0A7X1CD18_9LIST</name>
<dbReference type="PROSITE" id="PS00108">
    <property type="entry name" value="PROTEIN_KINASE_ST"/>
    <property type="match status" value="1"/>
</dbReference>
<dbReference type="SUPFAM" id="SSF56112">
    <property type="entry name" value="Protein kinase-like (PK-like)"/>
    <property type="match status" value="1"/>
</dbReference>
<evidence type="ECO:0000256" key="1">
    <source>
        <dbReference type="ARBA" id="ARBA00022679"/>
    </source>
</evidence>
<proteinExistence type="inferred from homology"/>
<dbReference type="GO" id="GO:0004674">
    <property type="term" value="F:protein serine/threonine kinase activity"/>
    <property type="evidence" value="ECO:0007669"/>
    <property type="project" value="UniProtKB-KW"/>
</dbReference>